<dbReference type="InterPro" id="IPR003961">
    <property type="entry name" value="FN3_dom"/>
</dbReference>
<dbReference type="InterPro" id="IPR013783">
    <property type="entry name" value="Ig-like_fold"/>
</dbReference>
<dbReference type="EMBL" id="GEBQ01003391">
    <property type="protein sequence ID" value="JAT36586.1"/>
    <property type="molecule type" value="Transcribed_RNA"/>
</dbReference>
<dbReference type="PROSITE" id="PS50853">
    <property type="entry name" value="FN3"/>
    <property type="match status" value="1"/>
</dbReference>
<feature type="region of interest" description="Disordered" evidence="1">
    <location>
        <begin position="1"/>
        <end position="21"/>
    </location>
</feature>
<proteinExistence type="predicted"/>
<dbReference type="CDD" id="cd00063">
    <property type="entry name" value="FN3"/>
    <property type="match status" value="1"/>
</dbReference>
<evidence type="ECO:0000313" key="3">
    <source>
        <dbReference type="EMBL" id="JAT36586.1"/>
    </source>
</evidence>
<dbReference type="InterPro" id="IPR036116">
    <property type="entry name" value="FN3_sf"/>
</dbReference>
<feature type="domain" description="Fibronectin type-III" evidence="2">
    <location>
        <begin position="62"/>
        <end position="106"/>
    </location>
</feature>
<dbReference type="SUPFAM" id="SSF48726">
    <property type="entry name" value="Immunoglobulin"/>
    <property type="match status" value="1"/>
</dbReference>
<gene>
    <name evidence="3" type="ORF">g.54908</name>
</gene>
<evidence type="ECO:0000259" key="2">
    <source>
        <dbReference type="PROSITE" id="PS50853"/>
    </source>
</evidence>
<dbReference type="AlphaFoldDB" id="A0A1B6MKX2"/>
<sequence length="106" mass="11596">LPKHIWTIPDGSPPHDDGFTPLKDGSLEISDIQRQHQGNYTCFVSNANGSDQIVYDLHVLVPPSAPVVGISSTGSSWLYLQWSIVDTGGSAVRGYVINYRQQELGE</sequence>
<dbReference type="InterPro" id="IPR036179">
    <property type="entry name" value="Ig-like_dom_sf"/>
</dbReference>
<name>A0A1B6MKX2_9HEMI</name>
<dbReference type="Gene3D" id="2.60.40.10">
    <property type="entry name" value="Immunoglobulins"/>
    <property type="match status" value="2"/>
</dbReference>
<evidence type="ECO:0000256" key="1">
    <source>
        <dbReference type="SAM" id="MobiDB-lite"/>
    </source>
</evidence>
<feature type="non-terminal residue" evidence="3">
    <location>
        <position position="106"/>
    </location>
</feature>
<dbReference type="SUPFAM" id="SSF49265">
    <property type="entry name" value="Fibronectin type III"/>
    <property type="match status" value="1"/>
</dbReference>
<dbReference type="InterPro" id="IPR013151">
    <property type="entry name" value="Immunoglobulin_dom"/>
</dbReference>
<organism evidence="3">
    <name type="scientific">Graphocephala atropunctata</name>
    <dbReference type="NCBI Taxonomy" id="36148"/>
    <lineage>
        <taxon>Eukaryota</taxon>
        <taxon>Metazoa</taxon>
        <taxon>Ecdysozoa</taxon>
        <taxon>Arthropoda</taxon>
        <taxon>Hexapoda</taxon>
        <taxon>Insecta</taxon>
        <taxon>Pterygota</taxon>
        <taxon>Neoptera</taxon>
        <taxon>Paraneoptera</taxon>
        <taxon>Hemiptera</taxon>
        <taxon>Auchenorrhyncha</taxon>
        <taxon>Membracoidea</taxon>
        <taxon>Cicadellidae</taxon>
        <taxon>Cicadellinae</taxon>
        <taxon>Cicadellini</taxon>
        <taxon>Graphocephala</taxon>
    </lineage>
</organism>
<feature type="non-terminal residue" evidence="3">
    <location>
        <position position="1"/>
    </location>
</feature>
<accession>A0A1B6MKX2</accession>
<dbReference type="Pfam" id="PF00047">
    <property type="entry name" value="ig"/>
    <property type="match status" value="1"/>
</dbReference>
<protein>
    <recommendedName>
        <fullName evidence="2">Fibronectin type-III domain-containing protein</fullName>
    </recommendedName>
</protein>
<reference evidence="3" key="1">
    <citation type="submission" date="2015-11" db="EMBL/GenBank/DDBJ databases">
        <title>De novo transcriptome assembly of four potential Pierce s Disease insect vectors from Arizona vineyards.</title>
        <authorList>
            <person name="Tassone E.E."/>
        </authorList>
    </citation>
    <scope>NUCLEOTIDE SEQUENCE</scope>
</reference>